<organism evidence="6 7">
    <name type="scientific">Marinitoga aeolica</name>
    <dbReference type="NCBI Taxonomy" id="2809031"/>
    <lineage>
        <taxon>Bacteria</taxon>
        <taxon>Thermotogati</taxon>
        <taxon>Thermotogota</taxon>
        <taxon>Thermotogae</taxon>
        <taxon>Petrotogales</taxon>
        <taxon>Petrotogaceae</taxon>
        <taxon>Marinitoga</taxon>
    </lineage>
</organism>
<dbReference type="InterPro" id="IPR050343">
    <property type="entry name" value="RsuA_PseudoU_synthase"/>
</dbReference>
<dbReference type="InterPro" id="IPR000748">
    <property type="entry name" value="PsdUridine_synth_RsuA/RluB/E/F"/>
</dbReference>
<dbReference type="CDD" id="cd02870">
    <property type="entry name" value="PseudoU_synth_RsuA_like"/>
    <property type="match status" value="1"/>
</dbReference>
<dbReference type="Gene3D" id="3.30.70.580">
    <property type="entry name" value="Pseudouridine synthase I, catalytic domain, N-terminal subdomain"/>
    <property type="match status" value="1"/>
</dbReference>
<evidence type="ECO:0000256" key="2">
    <source>
        <dbReference type="ARBA" id="ARBA00023235"/>
    </source>
</evidence>
<dbReference type="PROSITE" id="PS01149">
    <property type="entry name" value="PSI_RSU"/>
    <property type="match status" value="1"/>
</dbReference>
<proteinExistence type="inferred from homology"/>
<evidence type="ECO:0000313" key="6">
    <source>
        <dbReference type="EMBL" id="WGS65124.1"/>
    </source>
</evidence>
<evidence type="ECO:0000313" key="7">
    <source>
        <dbReference type="Proteomes" id="UP001232493"/>
    </source>
</evidence>
<dbReference type="RefSeq" id="WP_280999311.1">
    <property type="nucleotide sequence ID" value="NZ_CP069362.1"/>
</dbReference>
<dbReference type="InterPro" id="IPR020103">
    <property type="entry name" value="PsdUridine_synth_cat_dom_sf"/>
</dbReference>
<comment type="similarity">
    <text evidence="1 4">Belongs to the pseudouridine synthase RsuA family.</text>
</comment>
<dbReference type="InterPro" id="IPR020094">
    <property type="entry name" value="TruA/RsuA/RluB/E/F_N"/>
</dbReference>
<reference evidence="6 7" key="1">
    <citation type="submission" date="2021-02" db="EMBL/GenBank/DDBJ databases">
        <title>Characterization of Marinitoga sp. nov. str. BP5-C20A.</title>
        <authorList>
            <person name="Erauso G."/>
            <person name="Postec A."/>
        </authorList>
    </citation>
    <scope>NUCLEOTIDE SEQUENCE [LARGE SCALE GENOMIC DNA]</scope>
    <source>
        <strain evidence="6 7">BP5-C20A</strain>
    </source>
</reference>
<dbReference type="InterPro" id="IPR018496">
    <property type="entry name" value="PsdUridine_synth_RsuA/RluB_CS"/>
</dbReference>
<dbReference type="PANTHER" id="PTHR47683">
    <property type="entry name" value="PSEUDOURIDINE SYNTHASE FAMILY PROTEIN-RELATED"/>
    <property type="match status" value="1"/>
</dbReference>
<evidence type="ECO:0000256" key="4">
    <source>
        <dbReference type="RuleBase" id="RU003887"/>
    </source>
</evidence>
<dbReference type="InterPro" id="IPR042092">
    <property type="entry name" value="PsdUridine_s_RsuA/RluB/E/F_cat"/>
</dbReference>
<dbReference type="Proteomes" id="UP001232493">
    <property type="component" value="Chromosome"/>
</dbReference>
<sequence length="248" mass="28778">MIKLQTFLQKIGEGSRREIGNLIVSGKVKVNGEVIREPWFKVVEEDIIEIYDKKIHVKDKIQETENYVYYLIHKPVGYLSALKDDRGRKTITDLIKGKINEHVFHVGRLDYNTSGLMLLTNDGDLANMLLHPKRKIYKTYKALINKHIKEKDLKKLEDGLVIEGGYKTQPAKIEKVQKKGKYSEVTLSIHEGKKRQVRLMFKALGFNVLKLKRIKFGPWSIDEVRNPGDIKKLDTKEIEIFKKYLKGS</sequence>
<dbReference type="CDD" id="cd00165">
    <property type="entry name" value="S4"/>
    <property type="match status" value="1"/>
</dbReference>
<dbReference type="EC" id="5.4.99.-" evidence="4"/>
<dbReference type="SUPFAM" id="SSF55174">
    <property type="entry name" value="Alpha-L RNA-binding motif"/>
    <property type="match status" value="1"/>
</dbReference>
<name>A0ABY8PR87_9BACT</name>
<dbReference type="SMART" id="SM00363">
    <property type="entry name" value="S4"/>
    <property type="match status" value="1"/>
</dbReference>
<dbReference type="Pfam" id="PF01479">
    <property type="entry name" value="S4"/>
    <property type="match status" value="1"/>
</dbReference>
<protein>
    <recommendedName>
        <fullName evidence="4">Pseudouridine synthase</fullName>
        <ecNumber evidence="4">5.4.99.-</ecNumber>
    </recommendedName>
</protein>
<keyword evidence="3" id="KW-0694">RNA-binding</keyword>
<dbReference type="EMBL" id="CP069362">
    <property type="protein sequence ID" value="WGS65124.1"/>
    <property type="molecule type" value="Genomic_DNA"/>
</dbReference>
<dbReference type="InterPro" id="IPR002942">
    <property type="entry name" value="S4_RNA-bd"/>
</dbReference>
<dbReference type="PROSITE" id="PS50889">
    <property type="entry name" value="S4"/>
    <property type="match status" value="1"/>
</dbReference>
<dbReference type="NCBIfam" id="TIGR00093">
    <property type="entry name" value="pseudouridine synthase"/>
    <property type="match status" value="1"/>
</dbReference>
<evidence type="ECO:0000256" key="1">
    <source>
        <dbReference type="ARBA" id="ARBA00008348"/>
    </source>
</evidence>
<evidence type="ECO:0000259" key="5">
    <source>
        <dbReference type="SMART" id="SM00363"/>
    </source>
</evidence>
<evidence type="ECO:0000256" key="3">
    <source>
        <dbReference type="PROSITE-ProRule" id="PRU00182"/>
    </source>
</evidence>
<accession>A0ABY8PR87</accession>
<keyword evidence="7" id="KW-1185">Reference proteome</keyword>
<keyword evidence="2 4" id="KW-0413">Isomerase</keyword>
<gene>
    <name evidence="6" type="ORF">JRV97_00790</name>
</gene>
<dbReference type="PANTHER" id="PTHR47683:SF2">
    <property type="entry name" value="RNA-BINDING S4 DOMAIN-CONTAINING PROTEIN"/>
    <property type="match status" value="1"/>
</dbReference>
<feature type="domain" description="RNA-binding S4" evidence="5">
    <location>
        <begin position="2"/>
        <end position="62"/>
    </location>
</feature>
<dbReference type="InterPro" id="IPR036986">
    <property type="entry name" value="S4_RNA-bd_sf"/>
</dbReference>
<dbReference type="Gene3D" id="3.30.70.1560">
    <property type="entry name" value="Alpha-L RNA-binding motif"/>
    <property type="match status" value="1"/>
</dbReference>
<dbReference type="InterPro" id="IPR006145">
    <property type="entry name" value="PsdUridine_synth_RsuA/RluA"/>
</dbReference>
<dbReference type="SUPFAM" id="SSF55120">
    <property type="entry name" value="Pseudouridine synthase"/>
    <property type="match status" value="1"/>
</dbReference>
<dbReference type="Gene3D" id="3.10.290.10">
    <property type="entry name" value="RNA-binding S4 domain"/>
    <property type="match status" value="1"/>
</dbReference>
<dbReference type="Pfam" id="PF00849">
    <property type="entry name" value="PseudoU_synth_2"/>
    <property type="match status" value="1"/>
</dbReference>